<dbReference type="Proteomes" id="UP000760860">
    <property type="component" value="Unassembled WGS sequence"/>
</dbReference>
<proteinExistence type="predicted"/>
<dbReference type="Proteomes" id="UP000774804">
    <property type="component" value="Unassembled WGS sequence"/>
</dbReference>
<dbReference type="AlphaFoldDB" id="A0A8T1HPF6"/>
<sequence>MSFESQSAILLVVEFAINNAVHESSELTPFFVNNARHPRVPAVLALRSPHDSTGPTRDGGESDGAPKHPALMSSEDDMDTRPPPIDDPVPVSQTSTSEVLNGVAARTRLQRARRRCSPSLPSDATDAVASHVANFAPENTE</sequence>
<name>A0A8T1HPF6_9STRA</name>
<comment type="caution">
    <text evidence="4">The sequence shown here is derived from an EMBL/GenBank/DDBJ whole genome shotgun (WGS) entry which is preliminary data.</text>
</comment>
<dbReference type="EMBL" id="RCMG01001198">
    <property type="protein sequence ID" value="KAG2833605.1"/>
    <property type="molecule type" value="Genomic_DNA"/>
</dbReference>
<evidence type="ECO:0000313" key="4">
    <source>
        <dbReference type="EMBL" id="KAG3214624.1"/>
    </source>
</evidence>
<protein>
    <submittedName>
        <fullName evidence="4">Uncharacterized protein</fullName>
    </submittedName>
</protein>
<organism evidence="4 5">
    <name type="scientific">Phytophthora cactorum</name>
    <dbReference type="NCBI Taxonomy" id="29920"/>
    <lineage>
        <taxon>Eukaryota</taxon>
        <taxon>Sar</taxon>
        <taxon>Stramenopiles</taxon>
        <taxon>Oomycota</taxon>
        <taxon>Peronosporomycetes</taxon>
        <taxon>Peronosporales</taxon>
        <taxon>Peronosporaceae</taxon>
        <taxon>Phytophthora</taxon>
    </lineage>
</organism>
<evidence type="ECO:0000313" key="2">
    <source>
        <dbReference type="EMBL" id="KAG2833605.1"/>
    </source>
</evidence>
<feature type="region of interest" description="Disordered" evidence="1">
    <location>
        <begin position="43"/>
        <end position="141"/>
    </location>
</feature>
<accession>A0A8T1HPF6</accession>
<dbReference type="Proteomes" id="UP000735874">
    <property type="component" value="Unassembled WGS sequence"/>
</dbReference>
<dbReference type="EMBL" id="RCMV01000623">
    <property type="protein sequence ID" value="KAG3214624.1"/>
    <property type="molecule type" value="Genomic_DNA"/>
</dbReference>
<evidence type="ECO:0000256" key="1">
    <source>
        <dbReference type="SAM" id="MobiDB-lite"/>
    </source>
</evidence>
<evidence type="ECO:0000313" key="3">
    <source>
        <dbReference type="EMBL" id="KAG2888020.1"/>
    </source>
</evidence>
<dbReference type="EMBL" id="RCMI01001239">
    <property type="protein sequence ID" value="KAG2888020.1"/>
    <property type="molecule type" value="Genomic_DNA"/>
</dbReference>
<reference evidence="4" key="1">
    <citation type="submission" date="2018-05" db="EMBL/GenBank/DDBJ databases">
        <title>Effector identification in a new, highly contiguous assembly of the strawberry crown rot pathogen Phytophthora cactorum.</title>
        <authorList>
            <person name="Armitage A.D."/>
            <person name="Nellist C.F."/>
            <person name="Bates H."/>
            <person name="Vickerstaff R.J."/>
            <person name="Harrison R.J."/>
        </authorList>
    </citation>
    <scope>NUCLEOTIDE SEQUENCE</scope>
    <source>
        <strain evidence="2">15-7</strain>
        <strain evidence="3">4032</strain>
        <strain evidence="4">P421</strain>
    </source>
</reference>
<gene>
    <name evidence="2" type="ORF">PC113_g20538</name>
    <name evidence="3" type="ORF">PC115_g20171</name>
    <name evidence="4" type="ORF">PC129_g14462</name>
</gene>
<evidence type="ECO:0000313" key="5">
    <source>
        <dbReference type="Proteomes" id="UP000760860"/>
    </source>
</evidence>
<dbReference type="VEuPathDB" id="FungiDB:PC110_g17177"/>